<dbReference type="InterPro" id="IPR016166">
    <property type="entry name" value="FAD-bd_PCMH"/>
</dbReference>
<dbReference type="eggNOG" id="KOG1231">
    <property type="taxonomic scope" value="Eukaryota"/>
</dbReference>
<evidence type="ECO:0000256" key="2">
    <source>
        <dbReference type="ARBA" id="ARBA00022630"/>
    </source>
</evidence>
<dbReference type="Pfam" id="PF01565">
    <property type="entry name" value="FAD_binding_4"/>
    <property type="match status" value="1"/>
</dbReference>
<dbReference type="InterPro" id="IPR016167">
    <property type="entry name" value="FAD-bd_PCMH_sub1"/>
</dbReference>
<dbReference type="VEuPathDB" id="FungiDB:PCH_Pc16g09430"/>
<dbReference type="SUPFAM" id="SSF56176">
    <property type="entry name" value="FAD-binding/transporter-associated domain-like"/>
    <property type="match status" value="1"/>
</dbReference>
<dbReference type="EMBL" id="AM920431">
    <property type="protein sequence ID" value="CAP93613.1"/>
    <property type="molecule type" value="Genomic_DNA"/>
</dbReference>
<evidence type="ECO:0000313" key="7">
    <source>
        <dbReference type="Proteomes" id="UP000000724"/>
    </source>
</evidence>
<dbReference type="InterPro" id="IPR036318">
    <property type="entry name" value="FAD-bd_PCMH-like_sf"/>
</dbReference>
<evidence type="ECO:0000313" key="6">
    <source>
        <dbReference type="EMBL" id="CAP93613.1"/>
    </source>
</evidence>
<feature type="domain" description="FAD-binding PCMH-type" evidence="5">
    <location>
        <begin position="41"/>
        <end position="212"/>
    </location>
</feature>
<comment type="similarity">
    <text evidence="1">Belongs to the oxygen-dependent FAD-linked oxidoreductase family.</text>
</comment>
<dbReference type="Gene3D" id="3.40.462.20">
    <property type="match status" value="1"/>
</dbReference>
<dbReference type="InterPro" id="IPR050416">
    <property type="entry name" value="FAD-linked_Oxidoreductase"/>
</dbReference>
<dbReference type="Pfam" id="PF08031">
    <property type="entry name" value="BBE"/>
    <property type="match status" value="1"/>
</dbReference>
<dbReference type="BioCyc" id="PCHR:PC16G09430-MONOMER"/>
<evidence type="ECO:0000256" key="4">
    <source>
        <dbReference type="ARBA" id="ARBA00023002"/>
    </source>
</evidence>
<gene>
    <name evidence="6" type="ORF">Pc16g09430</name>
    <name evidence="6" type="ORF">PCH_Pc16g09430</name>
</gene>
<keyword evidence="4" id="KW-0560">Oxidoreductase</keyword>
<dbReference type="OrthoDB" id="415825at2759"/>
<dbReference type="GeneID" id="8314086"/>
<keyword evidence="3" id="KW-0274">FAD</keyword>
<protein>
    <submittedName>
        <fullName evidence="6">Pc16g09430 protein</fullName>
    </submittedName>
</protein>
<dbReference type="GO" id="GO:0016491">
    <property type="term" value="F:oxidoreductase activity"/>
    <property type="evidence" value="ECO:0007669"/>
    <property type="project" value="UniProtKB-KW"/>
</dbReference>
<dbReference type="PANTHER" id="PTHR42973">
    <property type="entry name" value="BINDING OXIDOREDUCTASE, PUTATIVE (AFU_ORTHOLOGUE AFUA_1G17690)-RELATED"/>
    <property type="match status" value="1"/>
</dbReference>
<evidence type="ECO:0000256" key="1">
    <source>
        <dbReference type="ARBA" id="ARBA00005466"/>
    </source>
</evidence>
<dbReference type="AlphaFoldDB" id="B6H8P4"/>
<dbReference type="KEGG" id="pcs:N7525_010804"/>
<dbReference type="PANTHER" id="PTHR42973:SF52">
    <property type="entry name" value="FAD BINDING DOMAIN PROTEIN (AFU_ORTHOLOGUE AFUA_2G00730)"/>
    <property type="match status" value="1"/>
</dbReference>
<dbReference type="InterPro" id="IPR006094">
    <property type="entry name" value="Oxid_FAD_bind_N"/>
</dbReference>
<evidence type="ECO:0000259" key="5">
    <source>
        <dbReference type="PROSITE" id="PS51387"/>
    </source>
</evidence>
<sequence>MTSRISREQIEILRSQVKEPASVLYPDSEGYENSLERWSEVGFQRAGVVMRPTNTRDLAITVRFARDNRLDLAVKGGGHSTDTSSTTDGGILIDLGGMRHVSVNSTDSTVTAQGGALWKDVNDAAARFNLAVVCGTASHTGVGGLTVRGGYGYLTPEHGLVLDNLLSAKVVTADGQILNASANKHPDLFWAIRGAGANVGVAAELTFQAHKQDNKVWCGTMMFTGDKLTEVVEALNGALVHPQRKAAAQCVFGLSPDTGAPVITTVLFFNGPEEEGRVHFSSLVNLECIGMDTEMRPYTEANTMLDDAMPLGGRKKTIGVKLASPIRPEFASELMEELGRKLATTPELAKSCLEIDCFDLSKVYDVPITETAFPSRTKTLNGAILLQWVDPSKDQEFVLWGETIQNMCDNELRRAGHELNKLVSTFFGYTHDDNMTPEDMFGVNADALLKVKRKYDPVDVFNKLNPLGLSAHGLEAQCEVDHTSMSPGIGRLMREETAWL</sequence>
<proteinExistence type="inferred from homology"/>
<dbReference type="PROSITE" id="PS51387">
    <property type="entry name" value="FAD_PCMH"/>
    <property type="match status" value="1"/>
</dbReference>
<dbReference type="InterPro" id="IPR012951">
    <property type="entry name" value="BBE"/>
</dbReference>
<dbReference type="Proteomes" id="UP000000724">
    <property type="component" value="Contig Pc00c16"/>
</dbReference>
<dbReference type="InterPro" id="IPR016169">
    <property type="entry name" value="FAD-bd_PCMH_sub2"/>
</dbReference>
<organism evidence="6 7">
    <name type="scientific">Penicillium rubens (strain ATCC 28089 / DSM 1075 / NRRL 1951 / Wisconsin 54-1255)</name>
    <name type="common">Penicillium chrysogenum</name>
    <dbReference type="NCBI Taxonomy" id="500485"/>
    <lineage>
        <taxon>Eukaryota</taxon>
        <taxon>Fungi</taxon>
        <taxon>Dikarya</taxon>
        <taxon>Ascomycota</taxon>
        <taxon>Pezizomycotina</taxon>
        <taxon>Eurotiomycetes</taxon>
        <taxon>Eurotiomycetidae</taxon>
        <taxon>Eurotiales</taxon>
        <taxon>Aspergillaceae</taxon>
        <taxon>Penicillium</taxon>
        <taxon>Penicillium chrysogenum species complex</taxon>
    </lineage>
</organism>
<dbReference type="STRING" id="500485.B6H8P4"/>
<accession>B6H8P4</accession>
<dbReference type="Gene3D" id="3.30.43.10">
    <property type="entry name" value="Uridine Diphospho-n-acetylenolpyruvylglucosamine Reductase, domain 2"/>
    <property type="match status" value="1"/>
</dbReference>
<dbReference type="Gene3D" id="3.30.465.10">
    <property type="match status" value="1"/>
</dbReference>
<evidence type="ECO:0000256" key="3">
    <source>
        <dbReference type="ARBA" id="ARBA00022827"/>
    </source>
</evidence>
<name>B6H8P4_PENRW</name>
<reference evidence="6 7" key="1">
    <citation type="journal article" date="2008" name="Nat. Biotechnol.">
        <title>Genome sequencing and analysis of the filamentous fungus Penicillium chrysogenum.</title>
        <authorList>
            <person name="van den Berg M.A."/>
            <person name="Albang R."/>
            <person name="Albermann K."/>
            <person name="Badger J.H."/>
            <person name="Daran J.-M."/>
            <person name="Driessen A.J.M."/>
            <person name="Garcia-Estrada C."/>
            <person name="Fedorova N.D."/>
            <person name="Harris D.M."/>
            <person name="Heijne W.H.M."/>
            <person name="Joardar V.S."/>
            <person name="Kiel J.A.K.W."/>
            <person name="Kovalchuk A."/>
            <person name="Martin J.F."/>
            <person name="Nierman W.C."/>
            <person name="Nijland J.G."/>
            <person name="Pronk J.T."/>
            <person name="Roubos J.A."/>
            <person name="van der Klei I.J."/>
            <person name="van Peij N.N.M.E."/>
            <person name="Veenhuis M."/>
            <person name="von Doehren H."/>
            <person name="Wagner C."/>
            <person name="Wortman J.R."/>
            <person name="Bovenberg R.A.L."/>
        </authorList>
    </citation>
    <scope>NUCLEOTIDE SEQUENCE [LARGE SCALE GENOMIC DNA]</scope>
    <source>
        <strain evidence="7">ATCC 28089 / DSM 1075 / NRRL 1951 / Wisconsin 54-1255</strain>
    </source>
</reference>
<keyword evidence="7" id="KW-1185">Reference proteome</keyword>
<keyword evidence="2" id="KW-0285">Flavoprotein</keyword>
<dbReference type="HOGENOM" id="CLU_018354_10_0_1"/>
<dbReference type="GO" id="GO:0071949">
    <property type="term" value="F:FAD binding"/>
    <property type="evidence" value="ECO:0007669"/>
    <property type="project" value="InterPro"/>
</dbReference>
<dbReference type="OMA" id="NLECIGM"/>